<dbReference type="RefSeq" id="WP_408169868.1">
    <property type="nucleotide sequence ID" value="NZ_JAQQFR010000016.1"/>
</dbReference>
<name>A0ABW8ZCH8_9BURK</name>
<dbReference type="Proteomes" id="UP001629214">
    <property type="component" value="Unassembled WGS sequence"/>
</dbReference>
<dbReference type="EMBL" id="JAQQFR010000016">
    <property type="protein sequence ID" value="MFL9880864.1"/>
    <property type="molecule type" value="Genomic_DNA"/>
</dbReference>
<reference evidence="1 2" key="1">
    <citation type="journal article" date="2024" name="Chem. Sci.">
        <title>Discovery of megapolipeptins by genome mining of a Burkholderiales bacteria collection.</title>
        <authorList>
            <person name="Paulo B.S."/>
            <person name="Recchia M.J.J."/>
            <person name="Lee S."/>
            <person name="Fergusson C.H."/>
            <person name="Romanowski S.B."/>
            <person name="Hernandez A."/>
            <person name="Krull N."/>
            <person name="Liu D.Y."/>
            <person name="Cavanagh H."/>
            <person name="Bos A."/>
            <person name="Gray C.A."/>
            <person name="Murphy B.T."/>
            <person name="Linington R.G."/>
            <person name="Eustaquio A.S."/>
        </authorList>
    </citation>
    <scope>NUCLEOTIDE SEQUENCE [LARGE SCALE GENOMIC DNA]</scope>
    <source>
        <strain evidence="1 2">RL21-008-BIB-B</strain>
    </source>
</reference>
<comment type="caution">
    <text evidence="1">The sequence shown here is derived from an EMBL/GenBank/DDBJ whole genome shotgun (WGS) entry which is preliminary data.</text>
</comment>
<keyword evidence="2" id="KW-1185">Reference proteome</keyword>
<gene>
    <name evidence="1" type="ORF">PQR63_20870</name>
</gene>
<evidence type="ECO:0000313" key="1">
    <source>
        <dbReference type="EMBL" id="MFL9880864.1"/>
    </source>
</evidence>
<sequence length="64" mass="7238">MSASLQEAALPSDISEIEYHLIVAEFDALWGRTRRLNPAESARMDYMICLIEAFEASRGKDSFN</sequence>
<accession>A0ABW8ZCH8</accession>
<proteinExistence type="predicted"/>
<organism evidence="1 2">
    <name type="scientific">Herbaspirillum rhizosphaerae</name>
    <dbReference type="NCBI Taxonomy" id="346179"/>
    <lineage>
        <taxon>Bacteria</taxon>
        <taxon>Pseudomonadati</taxon>
        <taxon>Pseudomonadota</taxon>
        <taxon>Betaproteobacteria</taxon>
        <taxon>Burkholderiales</taxon>
        <taxon>Oxalobacteraceae</taxon>
        <taxon>Herbaspirillum</taxon>
    </lineage>
</organism>
<protein>
    <submittedName>
        <fullName evidence="1">Uncharacterized protein</fullName>
    </submittedName>
</protein>
<evidence type="ECO:0000313" key="2">
    <source>
        <dbReference type="Proteomes" id="UP001629214"/>
    </source>
</evidence>